<name>A0A8K1CD88_PYTOL</name>
<reference evidence="8" key="1">
    <citation type="submission" date="2019-03" db="EMBL/GenBank/DDBJ databases">
        <title>Long read genome sequence of the mycoparasitic Pythium oligandrum ATCC 38472 isolated from sugarbeet rhizosphere.</title>
        <authorList>
            <person name="Gaulin E."/>
        </authorList>
    </citation>
    <scope>NUCLEOTIDE SEQUENCE</scope>
    <source>
        <strain evidence="8">ATCC 38472_TT</strain>
    </source>
</reference>
<evidence type="ECO:0000313" key="8">
    <source>
        <dbReference type="EMBL" id="TMW61117.1"/>
    </source>
</evidence>
<protein>
    <recommendedName>
        <fullName evidence="7">ATPase F1/V1/A1 complex alpha/beta subunit nucleotide-binding domain-containing protein</fullName>
    </recommendedName>
</protein>
<dbReference type="GO" id="GO:0005524">
    <property type="term" value="F:ATP binding"/>
    <property type="evidence" value="ECO:0007669"/>
    <property type="project" value="InterPro"/>
</dbReference>
<feature type="compositionally biased region" description="Basic and acidic residues" evidence="6">
    <location>
        <begin position="625"/>
        <end position="636"/>
    </location>
</feature>
<comment type="caution">
    <text evidence="8">The sequence shown here is derived from an EMBL/GenBank/DDBJ whole genome shotgun (WGS) entry which is preliminary data.</text>
</comment>
<evidence type="ECO:0000313" key="9">
    <source>
        <dbReference type="Proteomes" id="UP000794436"/>
    </source>
</evidence>
<gene>
    <name evidence="8" type="ORF">Poli38472_013580</name>
</gene>
<dbReference type="PANTHER" id="PTHR48082:SF2">
    <property type="entry name" value="ATP SYNTHASE SUBUNIT ALPHA, MITOCHONDRIAL"/>
    <property type="match status" value="1"/>
</dbReference>
<keyword evidence="3" id="KW-0547">Nucleotide-binding</keyword>
<dbReference type="Pfam" id="PF00006">
    <property type="entry name" value="ATP-synt_ab"/>
    <property type="match status" value="1"/>
</dbReference>
<evidence type="ECO:0000256" key="5">
    <source>
        <dbReference type="ARBA" id="ARBA00023065"/>
    </source>
</evidence>
<dbReference type="InterPro" id="IPR023366">
    <property type="entry name" value="ATP_synth_asu-like_sf"/>
</dbReference>
<dbReference type="OrthoDB" id="9805536at2759"/>
<evidence type="ECO:0000256" key="4">
    <source>
        <dbReference type="ARBA" id="ARBA00022840"/>
    </source>
</evidence>
<dbReference type="Gene3D" id="3.40.50.300">
    <property type="entry name" value="P-loop containing nucleotide triphosphate hydrolases"/>
    <property type="match status" value="1"/>
</dbReference>
<dbReference type="Proteomes" id="UP000794436">
    <property type="component" value="Unassembled WGS sequence"/>
</dbReference>
<keyword evidence="5" id="KW-0406">Ion transport</keyword>
<dbReference type="InterPro" id="IPR000194">
    <property type="entry name" value="ATPase_F1/V1/A1_a/bsu_nucl-bd"/>
</dbReference>
<feature type="region of interest" description="Disordered" evidence="6">
    <location>
        <begin position="625"/>
        <end position="651"/>
    </location>
</feature>
<dbReference type="InterPro" id="IPR005294">
    <property type="entry name" value="ATP_synth_F1_asu"/>
</dbReference>
<dbReference type="SUPFAM" id="SSF52540">
    <property type="entry name" value="P-loop containing nucleoside triphosphate hydrolases"/>
    <property type="match status" value="1"/>
</dbReference>
<evidence type="ECO:0000259" key="7">
    <source>
        <dbReference type="Pfam" id="PF00006"/>
    </source>
</evidence>
<organism evidence="8 9">
    <name type="scientific">Pythium oligandrum</name>
    <name type="common">Mycoparasitic fungus</name>
    <dbReference type="NCBI Taxonomy" id="41045"/>
    <lineage>
        <taxon>Eukaryota</taxon>
        <taxon>Sar</taxon>
        <taxon>Stramenopiles</taxon>
        <taxon>Oomycota</taxon>
        <taxon>Peronosporomycetes</taxon>
        <taxon>Pythiales</taxon>
        <taxon>Pythiaceae</taxon>
        <taxon>Pythium</taxon>
    </lineage>
</organism>
<evidence type="ECO:0000256" key="1">
    <source>
        <dbReference type="ARBA" id="ARBA00008936"/>
    </source>
</evidence>
<evidence type="ECO:0000256" key="6">
    <source>
        <dbReference type="SAM" id="MobiDB-lite"/>
    </source>
</evidence>
<feature type="domain" description="ATPase F1/V1/A1 complex alpha/beta subunit nucleotide-binding" evidence="7">
    <location>
        <begin position="255"/>
        <end position="474"/>
    </location>
</feature>
<sequence>MMTASTMRMRRALTLLQRSVLASMHAETRVLSVVTKGVASGVEQTRTITTTRGNAQAKKTSSESSEAMLMQQMLDAMGMDEEEEETKVEKTVENRSVESNLPLTGVIMEVKNNIASISGLRHATIGSVVSIYAENEDDDAAEKEQTPVCRGIVLFLEKKAAHVALFSDNEREHAVKNVGVGMPVRLEEPELRIPASLGRLTGRAIDPLGNPIELVFKDEETDLPTANDRVSIAWGSKTVPGLMTRAPFKEAFTTGILALDCLKPLAFGHRFGIFGPKNSGKTRMTLDVIAQQVRAAKASGKEPPHFVYVSIGKSPARVQQILQFLEQTDALQHTTIVSADERDSLIMQYLAPFTGCALAEYFMKQSKSNQSVVIYDDLAMHTTVVESLVQTMKLPKVTQLSLSGHTVLMERSAQFLKPTPSSSLTTFALADTPDSATGEVSELKERLMSFVDDSVVLESQLALQRVYPPIDVLQPGTSVRGPPFQSAAMWTHVSRLRARINESFHTKEHIDVSAHLGLEIEPEDAEVLEFQALARQFFEQTQLQSINRIEKELGVFYLTTIAITKLPPNMTTWELVRESLSVLQSENPELVHMLEDYPSDKAWTKETEDQLENALERVLAEARKRHQLERSKDKTTTRVSPAVLLARRQRR</sequence>
<keyword evidence="4" id="KW-0067">ATP-binding</keyword>
<evidence type="ECO:0000256" key="3">
    <source>
        <dbReference type="ARBA" id="ARBA00022741"/>
    </source>
</evidence>
<dbReference type="Gene3D" id="2.40.30.20">
    <property type="match status" value="1"/>
</dbReference>
<dbReference type="AlphaFoldDB" id="A0A8K1CD88"/>
<keyword evidence="2" id="KW-0813">Transport</keyword>
<dbReference type="EMBL" id="SPLM01000077">
    <property type="protein sequence ID" value="TMW61117.1"/>
    <property type="molecule type" value="Genomic_DNA"/>
</dbReference>
<dbReference type="PANTHER" id="PTHR48082">
    <property type="entry name" value="ATP SYNTHASE SUBUNIT ALPHA, MITOCHONDRIAL"/>
    <property type="match status" value="1"/>
</dbReference>
<dbReference type="InterPro" id="IPR027417">
    <property type="entry name" value="P-loop_NTPase"/>
</dbReference>
<comment type="similarity">
    <text evidence="1">Belongs to the ATPase alpha/beta chains family.</text>
</comment>
<accession>A0A8K1CD88</accession>
<dbReference type="GO" id="GO:0043531">
    <property type="term" value="F:ADP binding"/>
    <property type="evidence" value="ECO:0007669"/>
    <property type="project" value="TreeGrafter"/>
</dbReference>
<dbReference type="GO" id="GO:0045259">
    <property type="term" value="C:proton-transporting ATP synthase complex"/>
    <property type="evidence" value="ECO:0007669"/>
    <property type="project" value="InterPro"/>
</dbReference>
<dbReference type="GO" id="GO:0046933">
    <property type="term" value="F:proton-transporting ATP synthase activity, rotational mechanism"/>
    <property type="evidence" value="ECO:0007669"/>
    <property type="project" value="InterPro"/>
</dbReference>
<keyword evidence="9" id="KW-1185">Reference proteome</keyword>
<proteinExistence type="inferred from homology"/>
<evidence type="ECO:0000256" key="2">
    <source>
        <dbReference type="ARBA" id="ARBA00022448"/>
    </source>
</evidence>